<keyword evidence="1 4" id="KW-0489">Methyltransferase</keyword>
<dbReference type="PROSITE" id="PS01231">
    <property type="entry name" value="TRMA_2"/>
    <property type="match status" value="1"/>
</dbReference>
<feature type="binding site" evidence="4">
    <location>
        <position position="279"/>
    </location>
    <ligand>
        <name>S-adenosyl-L-methionine</name>
        <dbReference type="ChEBI" id="CHEBI:59789"/>
    </ligand>
</feature>
<sequence length="449" mass="47774">MRFPLPVRAAAAEPLLECHYYDQGRCRSCTLIETPQDEQLAAKQARAEEALAPFMNGEWLEPGASGRETFRNKVKLVVTGTAARPKLGILGPDGGQDLRDCPLPTPGIQLATPALAQFVSECGFHPYDPVSDRGVLKYVIVTESPSGELMVRFVARRRGVQGMLFKKLARLRELVPAARVVSLNVQPERKAVIEGEEEIVISDESALPMRLEVAGGELTLNLRPKSFFQTNTEAAQVLYSRAVEWVAGAGADVDTGADGEKDAAGDREAGRPATVWDLYCGVGGFALALASAGMNVVGVEAEEQAVEAARESAEELAGTAGGGADAAAGGRADVSFGKQSDPTTGVQARGRGEARFVVADATAWAGEQGERPDVVVVNPPRRGIGPELAEWIARSGVETVLYSSCNVRSLAKDVAAMGGFDVVKAQVVDMFPHTEHFETVCLLRRACEA</sequence>
<feature type="binding site" evidence="4">
    <location>
        <position position="300"/>
    </location>
    <ligand>
        <name>S-adenosyl-L-methionine</name>
        <dbReference type="ChEBI" id="CHEBI:59789"/>
    </ligand>
</feature>
<name>A0A0W1KLN4_9ACTO</name>
<evidence type="ECO:0000256" key="5">
    <source>
        <dbReference type="PROSITE-ProRule" id="PRU10015"/>
    </source>
</evidence>
<dbReference type="AlphaFoldDB" id="A0A0W1KLN4"/>
<comment type="caution">
    <text evidence="7">The sequence shown here is derived from an EMBL/GenBank/DDBJ whole genome shotgun (WGS) entry which is preliminary data.</text>
</comment>
<evidence type="ECO:0000256" key="2">
    <source>
        <dbReference type="ARBA" id="ARBA00022679"/>
    </source>
</evidence>
<dbReference type="InterPro" id="IPR030390">
    <property type="entry name" value="MeTrfase_TrmA_AS"/>
</dbReference>
<feature type="active site" description="Nucleophile" evidence="4">
    <location>
        <position position="405"/>
    </location>
</feature>
<dbReference type="GO" id="GO:0070041">
    <property type="term" value="F:rRNA (uridine-C5-)-methyltransferase activity"/>
    <property type="evidence" value="ECO:0007669"/>
    <property type="project" value="TreeGrafter"/>
</dbReference>
<evidence type="ECO:0000256" key="4">
    <source>
        <dbReference type="PROSITE-ProRule" id="PRU01024"/>
    </source>
</evidence>
<reference evidence="7 8" key="1">
    <citation type="submission" date="2015-11" db="EMBL/GenBank/DDBJ databases">
        <title>Draft Genome Sequence of the Type Strain Trueperella bernardiae LCDC 89-0504T, Isolated from Blood Culture.</title>
        <authorList>
            <person name="Bernier A.-M."/>
            <person name="Bernard K."/>
        </authorList>
    </citation>
    <scope>NUCLEOTIDE SEQUENCE [LARGE SCALE GENOMIC DNA]</scope>
    <source>
        <strain evidence="7 8">LCDC 89-0504</strain>
    </source>
</reference>
<keyword evidence="2 4" id="KW-0808">Transferase</keyword>
<evidence type="ECO:0000256" key="3">
    <source>
        <dbReference type="ARBA" id="ARBA00022691"/>
    </source>
</evidence>
<dbReference type="InterPro" id="IPR029063">
    <property type="entry name" value="SAM-dependent_MTases_sf"/>
</dbReference>
<feature type="binding site" evidence="4">
    <location>
        <position position="229"/>
    </location>
    <ligand>
        <name>S-adenosyl-L-methionine</name>
        <dbReference type="ChEBI" id="CHEBI:59789"/>
    </ligand>
</feature>
<feature type="binding site" evidence="4">
    <location>
        <position position="378"/>
    </location>
    <ligand>
        <name>S-adenosyl-L-methionine</name>
        <dbReference type="ChEBI" id="CHEBI:59789"/>
    </ligand>
</feature>
<dbReference type="RefSeq" id="WP_062612938.1">
    <property type="nucleotide sequence ID" value="NZ_LGYI01000004.1"/>
</dbReference>
<dbReference type="PROSITE" id="PS01230">
    <property type="entry name" value="TRMA_1"/>
    <property type="match status" value="1"/>
</dbReference>
<feature type="region of interest" description="Disordered" evidence="6">
    <location>
        <begin position="314"/>
        <end position="348"/>
    </location>
</feature>
<organism evidence="7 8">
    <name type="scientific">Trueperella bernardiae</name>
    <dbReference type="NCBI Taxonomy" id="59561"/>
    <lineage>
        <taxon>Bacteria</taxon>
        <taxon>Bacillati</taxon>
        <taxon>Actinomycetota</taxon>
        <taxon>Actinomycetes</taxon>
        <taxon>Actinomycetales</taxon>
        <taxon>Actinomycetaceae</taxon>
        <taxon>Trueperella</taxon>
    </lineage>
</organism>
<dbReference type="InterPro" id="IPR010280">
    <property type="entry name" value="U5_MeTrfase_fam"/>
</dbReference>
<dbReference type="PATRIC" id="fig|59561.3.peg.549"/>
<dbReference type="PANTHER" id="PTHR11061:SF30">
    <property type="entry name" value="TRNA (URACIL(54)-C(5))-METHYLTRANSFERASE"/>
    <property type="match status" value="1"/>
</dbReference>
<dbReference type="OrthoDB" id="9804590at2"/>
<dbReference type="Proteomes" id="UP000054404">
    <property type="component" value="Unassembled WGS sequence"/>
</dbReference>
<comment type="similarity">
    <text evidence="4">Belongs to the class I-like SAM-binding methyltransferase superfamily. RNA M5U methyltransferase family.</text>
</comment>
<dbReference type="InterPro" id="IPR030391">
    <property type="entry name" value="MeTrfase_TrmA_CS"/>
</dbReference>
<accession>A0A0W1KLN4</accession>
<dbReference type="PROSITE" id="PS51687">
    <property type="entry name" value="SAM_MT_RNA_M5U"/>
    <property type="match status" value="1"/>
</dbReference>
<dbReference type="STRING" id="59561.AQZ59_00557"/>
<dbReference type="CDD" id="cd02440">
    <property type="entry name" value="AdoMet_MTases"/>
    <property type="match status" value="1"/>
</dbReference>
<evidence type="ECO:0000256" key="1">
    <source>
        <dbReference type="ARBA" id="ARBA00022603"/>
    </source>
</evidence>
<evidence type="ECO:0000313" key="8">
    <source>
        <dbReference type="Proteomes" id="UP000054404"/>
    </source>
</evidence>
<keyword evidence="3 4" id="KW-0949">S-adenosyl-L-methionine</keyword>
<dbReference type="EMBL" id="LNIZ01000002">
    <property type="protein sequence ID" value="KTF04573.1"/>
    <property type="molecule type" value="Genomic_DNA"/>
</dbReference>
<protein>
    <submittedName>
        <fullName evidence="7">23S rRNA (Uracil(747)-C(5))-methyltransferase RlmC</fullName>
        <ecNumber evidence="7">2.1.1.189</ecNumber>
    </submittedName>
</protein>
<feature type="compositionally biased region" description="Polar residues" evidence="6">
    <location>
        <begin position="337"/>
        <end position="346"/>
    </location>
</feature>
<dbReference type="Gene3D" id="3.40.50.150">
    <property type="entry name" value="Vaccinia Virus protein VP39"/>
    <property type="match status" value="1"/>
</dbReference>
<dbReference type="SUPFAM" id="SSF53335">
    <property type="entry name" value="S-adenosyl-L-methionine-dependent methyltransferases"/>
    <property type="match status" value="1"/>
</dbReference>
<proteinExistence type="inferred from homology"/>
<evidence type="ECO:0000256" key="6">
    <source>
        <dbReference type="SAM" id="MobiDB-lite"/>
    </source>
</evidence>
<gene>
    <name evidence="7" type="primary">rlmC</name>
    <name evidence="7" type="ORF">AQZ59_00557</name>
</gene>
<dbReference type="Gene3D" id="2.40.50.1070">
    <property type="match status" value="1"/>
</dbReference>
<dbReference type="Pfam" id="PF05958">
    <property type="entry name" value="tRNA_U5-meth_tr"/>
    <property type="match status" value="1"/>
</dbReference>
<dbReference type="GO" id="GO:0070475">
    <property type="term" value="P:rRNA base methylation"/>
    <property type="evidence" value="ECO:0007669"/>
    <property type="project" value="TreeGrafter"/>
</dbReference>
<dbReference type="EC" id="2.1.1.189" evidence="7"/>
<dbReference type="PANTHER" id="PTHR11061">
    <property type="entry name" value="RNA M5U METHYLTRANSFERASE"/>
    <property type="match status" value="1"/>
</dbReference>
<feature type="active site" evidence="5">
    <location>
        <position position="405"/>
    </location>
</feature>
<keyword evidence="8" id="KW-1185">Reference proteome</keyword>
<evidence type="ECO:0000313" key="7">
    <source>
        <dbReference type="EMBL" id="KTF04573.1"/>
    </source>
</evidence>